<dbReference type="PANTHER" id="PTHR46599">
    <property type="entry name" value="PIGGYBAC TRANSPOSABLE ELEMENT-DERIVED PROTEIN 4"/>
    <property type="match status" value="1"/>
</dbReference>
<dbReference type="PANTHER" id="PTHR46599:SF3">
    <property type="entry name" value="PIGGYBAC TRANSPOSABLE ELEMENT-DERIVED PROTEIN 4"/>
    <property type="match status" value="1"/>
</dbReference>
<dbReference type="AlphaFoldDB" id="A0A225UU20"/>
<accession>A0A225UU20</accession>
<dbReference type="Proteomes" id="UP000198211">
    <property type="component" value="Unassembled WGS sequence"/>
</dbReference>
<dbReference type="OrthoDB" id="124452at2759"/>
<sequence>MTSQRPRWRERTRLTANMSSSRCSLPLHFTLQTWTANVLEARGKAKITESEFNAYCGLELAMSIWPLNEISEYWSESRFLGQPAFIETMPRTRFQAIRATLQFHAPDDQTLDKINDPLWHSRTMLAYF</sequence>
<dbReference type="Pfam" id="PF13843">
    <property type="entry name" value="DDE_Tnp_1_7"/>
    <property type="match status" value="1"/>
</dbReference>
<reference evidence="3" key="1">
    <citation type="submission" date="2017-03" db="EMBL/GenBank/DDBJ databases">
        <title>Phytopthora megakarya and P. palmivora, two closely related causual agents of cacao black pod achieved similar genome size and gene model numbers by different mechanisms.</title>
        <authorList>
            <person name="Ali S."/>
            <person name="Shao J."/>
            <person name="Larry D.J."/>
            <person name="Kronmiller B."/>
            <person name="Shen D."/>
            <person name="Strem M.D."/>
            <person name="Melnick R.L."/>
            <person name="Guiltinan M.J."/>
            <person name="Tyler B.M."/>
            <person name="Meinhardt L.W."/>
            <person name="Bailey B.A."/>
        </authorList>
    </citation>
    <scope>NUCLEOTIDE SEQUENCE [LARGE SCALE GENOMIC DNA]</scope>
    <source>
        <strain evidence="3">zdho120</strain>
    </source>
</reference>
<name>A0A225UU20_9STRA</name>
<gene>
    <name evidence="2" type="ORF">PHMEG_00033816</name>
</gene>
<dbReference type="InterPro" id="IPR029526">
    <property type="entry name" value="PGBD"/>
</dbReference>
<evidence type="ECO:0000313" key="3">
    <source>
        <dbReference type="Proteomes" id="UP000198211"/>
    </source>
</evidence>
<proteinExistence type="predicted"/>
<organism evidence="2 3">
    <name type="scientific">Phytophthora megakarya</name>
    <dbReference type="NCBI Taxonomy" id="4795"/>
    <lineage>
        <taxon>Eukaryota</taxon>
        <taxon>Sar</taxon>
        <taxon>Stramenopiles</taxon>
        <taxon>Oomycota</taxon>
        <taxon>Peronosporomycetes</taxon>
        <taxon>Peronosporales</taxon>
        <taxon>Peronosporaceae</taxon>
        <taxon>Phytophthora</taxon>
    </lineage>
</organism>
<protein>
    <recommendedName>
        <fullName evidence="1">PiggyBac transposable element-derived protein domain-containing protein</fullName>
    </recommendedName>
</protein>
<feature type="domain" description="PiggyBac transposable element-derived protein" evidence="1">
    <location>
        <begin position="42"/>
        <end position="127"/>
    </location>
</feature>
<dbReference type="EMBL" id="NBNE01012184">
    <property type="protein sequence ID" value="OWY96026.1"/>
    <property type="molecule type" value="Genomic_DNA"/>
</dbReference>
<evidence type="ECO:0000259" key="1">
    <source>
        <dbReference type="Pfam" id="PF13843"/>
    </source>
</evidence>
<comment type="caution">
    <text evidence="2">The sequence shown here is derived from an EMBL/GenBank/DDBJ whole genome shotgun (WGS) entry which is preliminary data.</text>
</comment>
<evidence type="ECO:0000313" key="2">
    <source>
        <dbReference type="EMBL" id="OWY96026.1"/>
    </source>
</evidence>
<keyword evidence="3" id="KW-1185">Reference proteome</keyword>